<evidence type="ECO:0000256" key="5">
    <source>
        <dbReference type="ARBA" id="ARBA00022801"/>
    </source>
</evidence>
<keyword evidence="7" id="KW-0472">Membrane</keyword>
<dbReference type="PROSITE" id="PS51421">
    <property type="entry name" value="RAS"/>
    <property type="match status" value="1"/>
</dbReference>
<organism evidence="8 9">
    <name type="scientific">Conidiobolus coronatus (strain ATCC 28846 / CBS 209.66 / NRRL 28638)</name>
    <name type="common">Delacroixia coronata</name>
    <dbReference type="NCBI Taxonomy" id="796925"/>
    <lineage>
        <taxon>Eukaryota</taxon>
        <taxon>Fungi</taxon>
        <taxon>Fungi incertae sedis</taxon>
        <taxon>Zoopagomycota</taxon>
        <taxon>Entomophthoromycotina</taxon>
        <taxon>Entomophthoromycetes</taxon>
        <taxon>Entomophthorales</taxon>
        <taxon>Ancylistaceae</taxon>
        <taxon>Conidiobolus</taxon>
    </lineage>
</organism>
<dbReference type="Pfam" id="PF00071">
    <property type="entry name" value="Ras"/>
    <property type="match status" value="1"/>
</dbReference>
<comment type="subcellular location">
    <subcellularLocation>
        <location evidence="1">Cell membrane</location>
    </subcellularLocation>
</comment>
<protein>
    <recommendedName>
        <fullName evidence="2">small monomeric GTPase</fullName>
        <ecNumber evidence="2">3.6.5.2</ecNumber>
    </recommendedName>
</protein>
<dbReference type="PROSITE" id="PS51420">
    <property type="entry name" value="RHO"/>
    <property type="match status" value="1"/>
</dbReference>
<dbReference type="SUPFAM" id="SSF52540">
    <property type="entry name" value="P-loop containing nucleoside triphosphate hydrolases"/>
    <property type="match status" value="1"/>
</dbReference>
<dbReference type="OMA" id="HYREQIR"/>
<dbReference type="InterPro" id="IPR020849">
    <property type="entry name" value="Small_GTPase_Ras-type"/>
</dbReference>
<evidence type="ECO:0000313" key="8">
    <source>
        <dbReference type="EMBL" id="KXN68515.1"/>
    </source>
</evidence>
<evidence type="ECO:0000256" key="7">
    <source>
        <dbReference type="ARBA" id="ARBA00023136"/>
    </source>
</evidence>
<evidence type="ECO:0000313" key="9">
    <source>
        <dbReference type="Proteomes" id="UP000070444"/>
    </source>
</evidence>
<keyword evidence="9" id="KW-1185">Reference proteome</keyword>
<gene>
    <name evidence="8" type="ORF">CONCODRAFT_76054</name>
</gene>
<dbReference type="Proteomes" id="UP000070444">
    <property type="component" value="Unassembled WGS sequence"/>
</dbReference>
<keyword evidence="6" id="KW-0342">GTP-binding</keyword>
<dbReference type="SMART" id="SM00173">
    <property type="entry name" value="RAS"/>
    <property type="match status" value="1"/>
</dbReference>
<accession>A0A137P0E1</accession>
<sequence>MSSYLSTPKFKEYKITLLGIGGAGKSAITIQFIRSQFVEEYDPTIEDSYNKQCVIDQEVCDLEILDTAGQEEYNAMRDQYIRSGHGFIIVYSIDQLDSFKEAISIYQRICIVKESRKVPIVLVGNKCDLEEQRRVTKYQAELMAKNWNCPIFETSAKFRINIDEAFHELCRLIRRDRHNSASVPSSADRSFHSEKLIITNEPRPLVDNTSEEEEVNLLGCCIIM</sequence>
<dbReference type="GO" id="GO:0003925">
    <property type="term" value="F:G protein activity"/>
    <property type="evidence" value="ECO:0007669"/>
    <property type="project" value="UniProtKB-EC"/>
</dbReference>
<dbReference type="GO" id="GO:0007165">
    <property type="term" value="P:signal transduction"/>
    <property type="evidence" value="ECO:0007669"/>
    <property type="project" value="InterPro"/>
</dbReference>
<keyword evidence="3" id="KW-1003">Cell membrane</keyword>
<dbReference type="STRING" id="796925.A0A137P0E1"/>
<dbReference type="AlphaFoldDB" id="A0A137P0E1"/>
<dbReference type="GO" id="GO:0005525">
    <property type="term" value="F:GTP binding"/>
    <property type="evidence" value="ECO:0007669"/>
    <property type="project" value="UniProtKB-KW"/>
</dbReference>
<proteinExistence type="predicted"/>
<dbReference type="PANTHER" id="PTHR24070">
    <property type="entry name" value="RAS, DI-RAS, AND RHEB FAMILY MEMBERS OF SMALL GTPASE SUPERFAMILY"/>
    <property type="match status" value="1"/>
</dbReference>
<dbReference type="SMART" id="SM00174">
    <property type="entry name" value="RHO"/>
    <property type="match status" value="1"/>
</dbReference>
<dbReference type="FunFam" id="3.40.50.300:FF:000343">
    <property type="entry name" value="Ras family gtpase"/>
    <property type="match status" value="1"/>
</dbReference>
<dbReference type="SMART" id="SM00175">
    <property type="entry name" value="RAB"/>
    <property type="match status" value="1"/>
</dbReference>
<dbReference type="InterPro" id="IPR001806">
    <property type="entry name" value="Small_GTPase"/>
</dbReference>
<keyword evidence="4" id="KW-0547">Nucleotide-binding</keyword>
<evidence type="ECO:0000256" key="2">
    <source>
        <dbReference type="ARBA" id="ARBA00011984"/>
    </source>
</evidence>
<dbReference type="InterPro" id="IPR027417">
    <property type="entry name" value="P-loop_NTPase"/>
</dbReference>
<dbReference type="NCBIfam" id="TIGR00231">
    <property type="entry name" value="small_GTP"/>
    <property type="match status" value="1"/>
</dbReference>
<dbReference type="InterPro" id="IPR005225">
    <property type="entry name" value="Small_GTP-bd"/>
</dbReference>
<reference evidence="8 9" key="1">
    <citation type="journal article" date="2015" name="Genome Biol. Evol.">
        <title>Phylogenomic analyses indicate that early fungi evolved digesting cell walls of algal ancestors of land plants.</title>
        <authorList>
            <person name="Chang Y."/>
            <person name="Wang S."/>
            <person name="Sekimoto S."/>
            <person name="Aerts A.L."/>
            <person name="Choi C."/>
            <person name="Clum A."/>
            <person name="LaButti K.M."/>
            <person name="Lindquist E.A."/>
            <person name="Yee Ngan C."/>
            <person name="Ohm R.A."/>
            <person name="Salamov A.A."/>
            <person name="Grigoriev I.V."/>
            <person name="Spatafora J.W."/>
            <person name="Berbee M.L."/>
        </authorList>
    </citation>
    <scope>NUCLEOTIDE SEQUENCE [LARGE SCALE GENOMIC DNA]</scope>
    <source>
        <strain evidence="8 9">NRRL 28638</strain>
    </source>
</reference>
<name>A0A137P0E1_CONC2</name>
<dbReference type="EC" id="3.6.5.2" evidence="2"/>
<dbReference type="CDD" id="cd00876">
    <property type="entry name" value="Ras"/>
    <property type="match status" value="1"/>
</dbReference>
<evidence type="ECO:0000256" key="4">
    <source>
        <dbReference type="ARBA" id="ARBA00022741"/>
    </source>
</evidence>
<dbReference type="Gene3D" id="3.40.50.300">
    <property type="entry name" value="P-loop containing nucleotide triphosphate hydrolases"/>
    <property type="match status" value="1"/>
</dbReference>
<evidence type="ECO:0000256" key="6">
    <source>
        <dbReference type="ARBA" id="ARBA00023134"/>
    </source>
</evidence>
<dbReference type="GO" id="GO:0005886">
    <property type="term" value="C:plasma membrane"/>
    <property type="evidence" value="ECO:0007669"/>
    <property type="project" value="UniProtKB-SubCell"/>
</dbReference>
<evidence type="ECO:0000256" key="3">
    <source>
        <dbReference type="ARBA" id="ARBA00022475"/>
    </source>
</evidence>
<dbReference type="EMBL" id="KQ964572">
    <property type="protein sequence ID" value="KXN68515.1"/>
    <property type="molecule type" value="Genomic_DNA"/>
</dbReference>
<dbReference type="PRINTS" id="PR00449">
    <property type="entry name" value="RASTRNSFRMNG"/>
</dbReference>
<dbReference type="PROSITE" id="PS51419">
    <property type="entry name" value="RAB"/>
    <property type="match status" value="1"/>
</dbReference>
<evidence type="ECO:0000256" key="1">
    <source>
        <dbReference type="ARBA" id="ARBA00004236"/>
    </source>
</evidence>
<dbReference type="SMART" id="SM00176">
    <property type="entry name" value="RAN"/>
    <property type="match status" value="1"/>
</dbReference>
<dbReference type="OrthoDB" id="5976022at2759"/>
<keyword evidence="5" id="KW-0378">Hydrolase</keyword>